<proteinExistence type="predicted"/>
<reference evidence="2 3" key="1">
    <citation type="submission" date="2020-09" db="EMBL/GenBank/DDBJ databases">
        <title>De no assembly of potato wild relative species, Solanum commersonii.</title>
        <authorList>
            <person name="Cho K."/>
        </authorList>
    </citation>
    <scope>NUCLEOTIDE SEQUENCE [LARGE SCALE GENOMIC DNA]</scope>
    <source>
        <strain evidence="2">LZ3.2</strain>
        <tissue evidence="2">Leaf</tissue>
    </source>
</reference>
<evidence type="ECO:0008006" key="4">
    <source>
        <dbReference type="Google" id="ProtNLM"/>
    </source>
</evidence>
<dbReference type="AlphaFoldDB" id="A0A9J5WWM7"/>
<evidence type="ECO:0000256" key="1">
    <source>
        <dbReference type="SAM" id="SignalP"/>
    </source>
</evidence>
<comment type="caution">
    <text evidence="2">The sequence shown here is derived from an EMBL/GenBank/DDBJ whole genome shotgun (WGS) entry which is preliminary data.</text>
</comment>
<gene>
    <name evidence="2" type="ORF">H5410_050868</name>
</gene>
<accession>A0A9J5WWM7</accession>
<evidence type="ECO:0000313" key="3">
    <source>
        <dbReference type="Proteomes" id="UP000824120"/>
    </source>
</evidence>
<feature type="chain" id="PRO_5039955426" description="Secreted protein" evidence="1">
    <location>
        <begin position="26"/>
        <end position="117"/>
    </location>
</feature>
<name>A0A9J5WWM7_SOLCO</name>
<protein>
    <recommendedName>
        <fullName evidence="4">Secreted protein</fullName>
    </recommendedName>
</protein>
<organism evidence="2 3">
    <name type="scientific">Solanum commersonii</name>
    <name type="common">Commerson's wild potato</name>
    <name type="synonym">Commerson's nightshade</name>
    <dbReference type="NCBI Taxonomy" id="4109"/>
    <lineage>
        <taxon>Eukaryota</taxon>
        <taxon>Viridiplantae</taxon>
        <taxon>Streptophyta</taxon>
        <taxon>Embryophyta</taxon>
        <taxon>Tracheophyta</taxon>
        <taxon>Spermatophyta</taxon>
        <taxon>Magnoliopsida</taxon>
        <taxon>eudicotyledons</taxon>
        <taxon>Gunneridae</taxon>
        <taxon>Pentapetalae</taxon>
        <taxon>asterids</taxon>
        <taxon>lamiids</taxon>
        <taxon>Solanales</taxon>
        <taxon>Solanaceae</taxon>
        <taxon>Solanoideae</taxon>
        <taxon>Solaneae</taxon>
        <taxon>Solanum</taxon>
    </lineage>
</organism>
<keyword evidence="3" id="KW-1185">Reference proteome</keyword>
<dbReference type="EMBL" id="JACXVP010000010">
    <property type="protein sequence ID" value="KAG5580241.1"/>
    <property type="molecule type" value="Genomic_DNA"/>
</dbReference>
<dbReference type="Proteomes" id="UP000824120">
    <property type="component" value="Chromosome 10"/>
</dbReference>
<sequence>MSMVSSLCYIALVLVLLECWHRKFCFPPVSPAIGQPQLSELGRQKSKARTLKGKRQKKNKLKIAKATQRFVEWSLCSPKVTVYRPLDKSIWAMQGTLRRHVDWIGEGDSARRMLPNY</sequence>
<keyword evidence="1" id="KW-0732">Signal</keyword>
<feature type="signal peptide" evidence="1">
    <location>
        <begin position="1"/>
        <end position="25"/>
    </location>
</feature>
<evidence type="ECO:0000313" key="2">
    <source>
        <dbReference type="EMBL" id="KAG5580241.1"/>
    </source>
</evidence>